<evidence type="ECO:0000313" key="2">
    <source>
        <dbReference type="Proteomes" id="UP000308267"/>
    </source>
</evidence>
<reference evidence="1 2" key="1">
    <citation type="journal article" date="2019" name="BMC Genomics">
        <title>New insights from Opisthorchis felineus genome: update on genomics of the epidemiologically important liver flukes.</title>
        <authorList>
            <person name="Ershov N.I."/>
            <person name="Mordvinov V.A."/>
            <person name="Prokhortchouk E.B."/>
            <person name="Pakharukova M.Y."/>
            <person name="Gunbin K.V."/>
            <person name="Ustyantsev K."/>
            <person name="Genaev M.A."/>
            <person name="Blinov A.G."/>
            <person name="Mazur A."/>
            <person name="Boulygina E."/>
            <person name="Tsygankova S."/>
            <person name="Khrameeva E."/>
            <person name="Chekanov N."/>
            <person name="Fan G."/>
            <person name="Xiao A."/>
            <person name="Zhang H."/>
            <person name="Xu X."/>
            <person name="Yang H."/>
            <person name="Solovyev V."/>
            <person name="Lee S.M."/>
            <person name="Liu X."/>
            <person name="Afonnikov D.A."/>
            <person name="Skryabin K.G."/>
        </authorList>
    </citation>
    <scope>NUCLEOTIDE SEQUENCE [LARGE SCALE GENOMIC DNA]</scope>
    <source>
        <strain evidence="1">AK-0245</strain>
        <tissue evidence="1">Whole organism</tissue>
    </source>
</reference>
<dbReference type="PANTHER" id="PTHR15681:SF1">
    <property type="entry name" value="MAD2L1-BINDING PROTEIN"/>
    <property type="match status" value="1"/>
</dbReference>
<evidence type="ECO:0000313" key="1">
    <source>
        <dbReference type="EMBL" id="TGZ68712.1"/>
    </source>
</evidence>
<proteinExistence type="predicted"/>
<dbReference type="PANTHER" id="PTHR15681">
    <property type="entry name" value="MAD2L1-BINDING PROTEIN"/>
    <property type="match status" value="1"/>
</dbReference>
<dbReference type="Gene3D" id="3.30.900.20">
    <property type="match status" value="1"/>
</dbReference>
<keyword evidence="2" id="KW-1185">Reference proteome</keyword>
<sequence>MPNVLGAMHQISNCRLSIGDQGLAPNDCLRLFHKLTNLFLYQSGQFPDFTLMQKPKTAYEYLRSCKETDAHKVVKFLDSLQELEQHMSELPFPVHYCLILLGGLPSHPKRAFLVDFVGSSSPDTFADEVIATPSTPNRSEPIFSDFFRSFVQHPFYQLLMEGVPPTRTFFYFYMPTTYESKWFLPRPNFRLFRKCPVYVLQILTDSKHSMIIDDLEADRCLLDINEILYGESSDRMWYASPVSVEGFRGGVV</sequence>
<organism evidence="1 2">
    <name type="scientific">Opisthorchis felineus</name>
    <dbReference type="NCBI Taxonomy" id="147828"/>
    <lineage>
        <taxon>Eukaryota</taxon>
        <taxon>Metazoa</taxon>
        <taxon>Spiralia</taxon>
        <taxon>Lophotrochozoa</taxon>
        <taxon>Platyhelminthes</taxon>
        <taxon>Trematoda</taxon>
        <taxon>Digenea</taxon>
        <taxon>Opisthorchiida</taxon>
        <taxon>Opisthorchiata</taxon>
        <taxon>Opisthorchiidae</taxon>
        <taxon>Opisthorchis</taxon>
    </lineage>
</organism>
<dbReference type="GO" id="GO:0007096">
    <property type="term" value="P:regulation of exit from mitosis"/>
    <property type="evidence" value="ECO:0007669"/>
    <property type="project" value="InterPro"/>
</dbReference>
<protein>
    <submittedName>
        <fullName evidence="1">Uncharacterized protein</fullName>
    </submittedName>
</protein>
<dbReference type="Proteomes" id="UP000308267">
    <property type="component" value="Unassembled WGS sequence"/>
</dbReference>
<accession>A0A4S2LXT8</accession>
<dbReference type="GO" id="GO:0005634">
    <property type="term" value="C:nucleus"/>
    <property type="evidence" value="ECO:0007669"/>
    <property type="project" value="InterPro"/>
</dbReference>
<dbReference type="AlphaFoldDB" id="A0A4S2LXT8"/>
<gene>
    <name evidence="1" type="ORF">CRM22_004108</name>
</gene>
<dbReference type="EMBL" id="SJOL01006349">
    <property type="protein sequence ID" value="TGZ68712.1"/>
    <property type="molecule type" value="Genomic_DNA"/>
</dbReference>
<dbReference type="InterPro" id="IPR053729">
    <property type="entry name" value="MAD2L1BP_domain_sf"/>
</dbReference>
<dbReference type="InterPro" id="IPR009511">
    <property type="entry name" value="MAD1/Cdc20-bound-Mad2-bd"/>
</dbReference>
<comment type="caution">
    <text evidence="1">The sequence shown here is derived from an EMBL/GenBank/DDBJ whole genome shotgun (WGS) entry which is preliminary data.</text>
</comment>
<name>A0A4S2LXT8_OPIFE</name>
<dbReference type="OrthoDB" id="6232638at2759"/>